<keyword evidence="1" id="KW-0472">Membrane</keyword>
<evidence type="ECO:0000313" key="2">
    <source>
        <dbReference type="EMBL" id="ACR69456.1"/>
    </source>
</evidence>
<name>C5BH24_EDWI9</name>
<proteinExistence type="predicted"/>
<dbReference type="HOGENOM" id="CLU_2896931_0_0_6"/>
<dbReference type="Pfam" id="PF06942">
    <property type="entry name" value="GlpM"/>
    <property type="match status" value="1"/>
</dbReference>
<feature type="transmembrane region" description="Helical" evidence="1">
    <location>
        <begin position="26"/>
        <end position="47"/>
    </location>
</feature>
<keyword evidence="1" id="KW-1133">Transmembrane helix</keyword>
<dbReference type="AlphaFoldDB" id="C5BH24"/>
<dbReference type="Proteomes" id="UP000001485">
    <property type="component" value="Chromosome"/>
</dbReference>
<protein>
    <submittedName>
        <fullName evidence="2">Uncharacterized protein</fullName>
    </submittedName>
</protein>
<dbReference type="InterPro" id="IPR009707">
    <property type="entry name" value="GlpM/YdgC"/>
</dbReference>
<dbReference type="EMBL" id="CP001600">
    <property type="protein sequence ID" value="ACR69456.1"/>
    <property type="molecule type" value="Genomic_DNA"/>
</dbReference>
<accession>C5BH24</accession>
<evidence type="ECO:0000256" key="1">
    <source>
        <dbReference type="SAM" id="Phobius"/>
    </source>
</evidence>
<keyword evidence="1" id="KW-0812">Transmembrane</keyword>
<evidence type="ECO:0000313" key="3">
    <source>
        <dbReference type="Proteomes" id="UP000001485"/>
    </source>
</evidence>
<gene>
    <name evidence="2" type="ordered locus">NT01EI_2285</name>
</gene>
<reference evidence="3" key="1">
    <citation type="submission" date="2009-03" db="EMBL/GenBank/DDBJ databases">
        <title>Complete genome sequence of Edwardsiella ictaluri 93-146.</title>
        <authorList>
            <person name="Williams M.L."/>
            <person name="Gillaspy A.F."/>
            <person name="Dyer D.W."/>
            <person name="Thune R.L."/>
            <person name="Waldbieser G.C."/>
            <person name="Schuster S.C."/>
            <person name="Gipson J."/>
            <person name="Zaitshik J."/>
            <person name="Landry C."/>
            <person name="Lawrence M.L."/>
        </authorList>
    </citation>
    <scope>NUCLEOTIDE SEQUENCE [LARGE SCALE GENOMIC DNA]</scope>
    <source>
        <strain evidence="3">93-146</strain>
    </source>
</reference>
<sequence length="62" mass="7121">MFPTFALIAHYIVDHEHSLDTLRRTILFGIWTTIPYLVYLLSLYLLLPHIRLSLALLGAIVA</sequence>
<reference evidence="2 3" key="2">
    <citation type="journal article" date="2012" name="J. Bacteriol.">
        <title>Genome Sequence of Edwardsiella ictaluri 93-146, a Strain Associated with a Natural Channel Catfish Outbreak of Enteric Septicemia of Catfish.</title>
        <authorList>
            <person name="Williams M.L."/>
            <person name="Gillaspy A.F."/>
            <person name="Dyer D.W."/>
            <person name="Thune R.L."/>
            <person name="Waldbieser G.C."/>
            <person name="Schuster S.C."/>
            <person name="Gipson J."/>
            <person name="Zaitshik J."/>
            <person name="Landry C."/>
            <person name="Banes M.M."/>
            <person name="Lawrence M.L."/>
        </authorList>
    </citation>
    <scope>NUCLEOTIDE SEQUENCE [LARGE SCALE GENOMIC DNA]</scope>
    <source>
        <strain evidence="2 3">93-146</strain>
    </source>
</reference>
<dbReference type="KEGG" id="eic:NT01EI_2285"/>
<organism evidence="2 3">
    <name type="scientific">Edwardsiella ictaluri (strain 93-146)</name>
    <dbReference type="NCBI Taxonomy" id="634503"/>
    <lineage>
        <taxon>Bacteria</taxon>
        <taxon>Pseudomonadati</taxon>
        <taxon>Pseudomonadota</taxon>
        <taxon>Gammaproteobacteria</taxon>
        <taxon>Enterobacterales</taxon>
        <taxon>Hafniaceae</taxon>
        <taxon>Edwardsiella</taxon>
    </lineage>
</organism>